<dbReference type="Proteomes" id="UP000245845">
    <property type="component" value="Unassembled WGS sequence"/>
</dbReference>
<name>A0A2Y9CA37_9FIRM</name>
<organism evidence="1 2">
    <name type="scientific">Faecalicatena orotica</name>
    <dbReference type="NCBI Taxonomy" id="1544"/>
    <lineage>
        <taxon>Bacteria</taxon>
        <taxon>Bacillati</taxon>
        <taxon>Bacillota</taxon>
        <taxon>Clostridia</taxon>
        <taxon>Lachnospirales</taxon>
        <taxon>Lachnospiraceae</taxon>
        <taxon>Faecalicatena</taxon>
    </lineage>
</organism>
<keyword evidence="2" id="KW-1185">Reference proteome</keyword>
<dbReference type="EMBL" id="QGDL01000007">
    <property type="protein sequence ID" value="PWJ28891.1"/>
    <property type="molecule type" value="Genomic_DNA"/>
</dbReference>
<reference evidence="1 2" key="1">
    <citation type="submission" date="2018-05" db="EMBL/GenBank/DDBJ databases">
        <title>The Hungate 1000. A catalogue of reference genomes from the rumen microbiome.</title>
        <authorList>
            <person name="Kelly W."/>
        </authorList>
    </citation>
    <scope>NUCLEOTIDE SEQUENCE [LARGE SCALE GENOMIC DNA]</scope>
    <source>
        <strain evidence="1 2">NLAE-zl-C242</strain>
    </source>
</reference>
<evidence type="ECO:0000313" key="2">
    <source>
        <dbReference type="Proteomes" id="UP000245845"/>
    </source>
</evidence>
<comment type="caution">
    <text evidence="1">The sequence shown here is derived from an EMBL/GenBank/DDBJ whole genome shotgun (WGS) entry which is preliminary data.</text>
</comment>
<dbReference type="AlphaFoldDB" id="A0A2Y9CA37"/>
<protein>
    <submittedName>
        <fullName evidence="1">Uncharacterized protein</fullName>
    </submittedName>
</protein>
<sequence length="39" mass="4552">MTAMINVNLFNSERCYGLDKEHSFLFVCSDKLSRLKRQG</sequence>
<accession>A0A2Y9CA37</accession>
<gene>
    <name evidence="1" type="ORF">A8806_10739</name>
</gene>
<proteinExistence type="predicted"/>
<evidence type="ECO:0000313" key="1">
    <source>
        <dbReference type="EMBL" id="PWJ28891.1"/>
    </source>
</evidence>